<dbReference type="AlphaFoldDB" id="A0A7I8JGU0"/>
<organism evidence="1">
    <name type="scientific">Spirodela intermedia</name>
    <name type="common">Intermediate duckweed</name>
    <dbReference type="NCBI Taxonomy" id="51605"/>
    <lineage>
        <taxon>Eukaryota</taxon>
        <taxon>Viridiplantae</taxon>
        <taxon>Streptophyta</taxon>
        <taxon>Embryophyta</taxon>
        <taxon>Tracheophyta</taxon>
        <taxon>Spermatophyta</taxon>
        <taxon>Magnoliopsida</taxon>
        <taxon>Liliopsida</taxon>
        <taxon>Araceae</taxon>
        <taxon>Lemnoideae</taxon>
        <taxon>Spirodela</taxon>
    </lineage>
</organism>
<dbReference type="Proteomes" id="UP001189122">
    <property type="component" value="Unassembled WGS sequence"/>
</dbReference>
<dbReference type="EMBL" id="LR743599">
    <property type="protein sequence ID" value="CAA2630136.1"/>
    <property type="molecule type" value="Genomic_DNA"/>
</dbReference>
<protein>
    <submittedName>
        <fullName evidence="1">Uncharacterized protein</fullName>
    </submittedName>
</protein>
<keyword evidence="2" id="KW-1185">Reference proteome</keyword>
<evidence type="ECO:0000313" key="2">
    <source>
        <dbReference type="Proteomes" id="UP001189122"/>
    </source>
</evidence>
<evidence type="ECO:0000313" key="1">
    <source>
        <dbReference type="EMBL" id="CAA2630136.1"/>
    </source>
</evidence>
<dbReference type="EMBL" id="CACRZD030000012">
    <property type="protein sequence ID" value="CAA6669379.1"/>
    <property type="molecule type" value="Genomic_DNA"/>
</dbReference>
<reference evidence="1 2" key="1">
    <citation type="submission" date="2019-12" db="EMBL/GenBank/DDBJ databases">
        <authorList>
            <person name="Scholz U."/>
            <person name="Mascher M."/>
            <person name="Fiebig A."/>
        </authorList>
    </citation>
    <scope>NUCLEOTIDE SEQUENCE</scope>
</reference>
<sequence>MWAHMAAWHGASMWQHDEHDIQVIRITTRQSKHIGFICKYIEKFSMMLLKVPRMDKDDKFHYFTKRLQT</sequence>
<name>A0A7I8JGU0_SPIIN</name>
<accession>A0A7I8JGU0</accession>
<gene>
    <name evidence="1" type="ORF">SI7747_12015774</name>
</gene>
<proteinExistence type="predicted"/>